<dbReference type="AlphaFoldDB" id="G5H9T1"/>
<dbReference type="OrthoDB" id="1050242at2"/>
<dbReference type="GeneID" id="92815573"/>
<dbReference type="PROSITE" id="PS51257">
    <property type="entry name" value="PROKAR_LIPOPROTEIN"/>
    <property type="match status" value="1"/>
</dbReference>
<accession>G5H9T1</accession>
<organism evidence="1 2">
    <name type="scientific">Alistipes indistinctus YIT 12060</name>
    <dbReference type="NCBI Taxonomy" id="742725"/>
    <lineage>
        <taxon>Bacteria</taxon>
        <taxon>Pseudomonadati</taxon>
        <taxon>Bacteroidota</taxon>
        <taxon>Bacteroidia</taxon>
        <taxon>Bacteroidales</taxon>
        <taxon>Rikenellaceae</taxon>
        <taxon>Alistipes</taxon>
    </lineage>
</organism>
<dbReference type="PATRIC" id="fig|742725.3.peg.1477"/>
<protein>
    <recommendedName>
        <fullName evidence="3">DUF5119 domain-containing protein</fullName>
    </recommendedName>
</protein>
<dbReference type="EMBL" id="ADLD01000013">
    <property type="protein sequence ID" value="EHB91347.1"/>
    <property type="molecule type" value="Genomic_DNA"/>
</dbReference>
<gene>
    <name evidence="1" type="ORF">HMPREF9450_01396</name>
</gene>
<dbReference type="Proteomes" id="UP000006008">
    <property type="component" value="Unassembled WGS sequence"/>
</dbReference>
<comment type="caution">
    <text evidence="1">The sequence shown here is derived from an EMBL/GenBank/DDBJ whole genome shotgun (WGS) entry which is preliminary data.</text>
</comment>
<dbReference type="HOGENOM" id="CLU_068434_1_0_10"/>
<dbReference type="Pfam" id="PF17145">
    <property type="entry name" value="DUF5119"/>
    <property type="match status" value="1"/>
</dbReference>
<dbReference type="InterPro" id="IPR033410">
    <property type="entry name" value="DUF5119"/>
</dbReference>
<keyword evidence="2" id="KW-1185">Reference proteome</keyword>
<reference evidence="1 2" key="1">
    <citation type="submission" date="2011-08" db="EMBL/GenBank/DDBJ databases">
        <title>The Genome Sequence of Alistipes indistinctus YIT 12060.</title>
        <authorList>
            <consortium name="The Broad Institute Genome Sequencing Platform"/>
            <person name="Earl A."/>
            <person name="Ward D."/>
            <person name="Feldgarden M."/>
            <person name="Gevers D."/>
            <person name="Morotomi M."/>
            <person name="Young S.K."/>
            <person name="Zeng Q."/>
            <person name="Gargeya S."/>
            <person name="Fitzgerald M."/>
            <person name="Haas B."/>
            <person name="Abouelleil A."/>
            <person name="Alvarado L."/>
            <person name="Arachchi H.M."/>
            <person name="Berlin A."/>
            <person name="Brown A."/>
            <person name="Chapman S.B."/>
            <person name="Chen Z."/>
            <person name="Dunbar C."/>
            <person name="Freedman E."/>
            <person name="Gearin G."/>
            <person name="Gellesch M."/>
            <person name="Goldberg J."/>
            <person name="Griggs A."/>
            <person name="Gujja S."/>
            <person name="Heiman D."/>
            <person name="Howarth C."/>
            <person name="Larson L."/>
            <person name="Lui A."/>
            <person name="MacDonald P.J.P."/>
            <person name="Montmayeur A."/>
            <person name="Murphy C."/>
            <person name="Neiman D."/>
            <person name="Pearson M."/>
            <person name="Priest M."/>
            <person name="Roberts A."/>
            <person name="Saif S."/>
            <person name="Shea T."/>
            <person name="Shenoy N."/>
            <person name="Sisk P."/>
            <person name="Stolte C."/>
            <person name="Sykes S."/>
            <person name="Wortman J."/>
            <person name="Nusbaum C."/>
            <person name="Birren B."/>
        </authorList>
    </citation>
    <scope>NUCLEOTIDE SEQUENCE [LARGE SCALE GENOMIC DNA]</scope>
    <source>
        <strain evidence="1 2">YIT 12060</strain>
    </source>
</reference>
<evidence type="ECO:0000313" key="2">
    <source>
        <dbReference type="Proteomes" id="UP000006008"/>
    </source>
</evidence>
<proteinExistence type="predicted"/>
<dbReference type="STRING" id="742725.HMPREF9450_01396"/>
<evidence type="ECO:0008006" key="3">
    <source>
        <dbReference type="Google" id="ProtNLM"/>
    </source>
</evidence>
<evidence type="ECO:0000313" key="1">
    <source>
        <dbReference type="EMBL" id="EHB91347.1"/>
    </source>
</evidence>
<dbReference type="eggNOG" id="ENOG5034AS1">
    <property type="taxonomic scope" value="Bacteria"/>
</dbReference>
<dbReference type="RefSeq" id="WP_009134202.1">
    <property type="nucleotide sequence ID" value="NZ_CP102250.1"/>
</dbReference>
<name>G5H9T1_9BACT</name>
<sequence length="353" mass="38920">MKRIYNEYTVLMLAVALLFCSCRRPIEEVVGLRAVIPMGTLWEKAGIAPQNVTALFYSKNDGKLVLEHRFENSANRIQTYAYVPEGAYTVVVFNEIRGQLYGVGIRGYENLSTLEAYATINSNPTVPLRSGDVPYVYEPDILASVTVRDFEVSCAMVRYTQNPEGQTPSPGMQESIEALVGLIPERKVHELNVTVHVEGLNNARMPALIDLNGMAGAYNFSGDRSTLQAVSQQFTINNRTYNPGSTTAGTISTTVRTFGIPGQQPSSLTPQPDRQIAMDFFFILKDRDRTVVHQQANVTGLIRYLPGQHGATALEVEVDLPERLPDVEPEGGGSGFDSELIDWDVIDVPLTSK</sequence>